<evidence type="ECO:0000259" key="4">
    <source>
        <dbReference type="PROSITE" id="PS51123"/>
    </source>
</evidence>
<accession>A0A1B1A3T5</accession>
<keyword evidence="3" id="KW-0812">Transmembrane</keyword>
<dbReference type="Pfam" id="PF09850">
    <property type="entry name" value="DotU"/>
    <property type="match status" value="1"/>
</dbReference>
<gene>
    <name evidence="5" type="ORF">K529_010740</name>
</gene>
<dbReference type="RefSeq" id="WP_046002620.1">
    <property type="nucleotide sequence ID" value="NZ_CP015230.1"/>
</dbReference>
<reference evidence="5 6" key="1">
    <citation type="journal article" date="2016" name="ISME J.">
        <title>Global occurrence and heterogeneity of the Roseobacter-clade species Ruegeria mobilis.</title>
        <authorList>
            <person name="Sonnenschein E."/>
            <person name="Gram L."/>
        </authorList>
    </citation>
    <scope>NUCLEOTIDE SEQUENCE [LARGE SCALE GENOMIC DNA]</scope>
    <source>
        <strain evidence="5 6">F1926</strain>
    </source>
</reference>
<dbReference type="Pfam" id="PF00691">
    <property type="entry name" value="OmpA"/>
    <property type="match status" value="1"/>
</dbReference>
<dbReference type="CDD" id="cd07185">
    <property type="entry name" value="OmpA_C-like"/>
    <property type="match status" value="1"/>
</dbReference>
<dbReference type="Proteomes" id="UP000013243">
    <property type="component" value="Chromosome"/>
</dbReference>
<dbReference type="KEGG" id="rmb:K529_010740"/>
<dbReference type="PROSITE" id="PS51123">
    <property type="entry name" value="OMPA_2"/>
    <property type="match status" value="1"/>
</dbReference>
<evidence type="ECO:0000256" key="1">
    <source>
        <dbReference type="PROSITE-ProRule" id="PRU00473"/>
    </source>
</evidence>
<organism evidence="5 6">
    <name type="scientific">Tritonibacter mobilis F1926</name>
    <dbReference type="NCBI Taxonomy" id="1265309"/>
    <lineage>
        <taxon>Bacteria</taxon>
        <taxon>Pseudomonadati</taxon>
        <taxon>Pseudomonadota</taxon>
        <taxon>Alphaproteobacteria</taxon>
        <taxon>Rhodobacterales</taxon>
        <taxon>Paracoccaceae</taxon>
        <taxon>Tritonibacter</taxon>
    </lineage>
</organism>
<dbReference type="Gene3D" id="3.30.1330.60">
    <property type="entry name" value="OmpA-like domain"/>
    <property type="match status" value="1"/>
</dbReference>
<dbReference type="EMBL" id="CP015230">
    <property type="protein sequence ID" value="ANP41242.1"/>
    <property type="molecule type" value="Genomic_DNA"/>
</dbReference>
<feature type="domain" description="OmpA-like" evidence="4">
    <location>
        <begin position="398"/>
        <end position="519"/>
    </location>
</feature>
<dbReference type="InterPro" id="IPR036737">
    <property type="entry name" value="OmpA-like_sf"/>
</dbReference>
<dbReference type="Gene3D" id="1.25.40.590">
    <property type="entry name" value="Type IV / VI secretion system, DotU"/>
    <property type="match status" value="1"/>
</dbReference>
<dbReference type="STRING" id="1265309.K529_010740"/>
<dbReference type="InterPro" id="IPR017732">
    <property type="entry name" value="T4/T6SS_DotU"/>
</dbReference>
<dbReference type="NCBIfam" id="NF038228">
    <property type="entry name" value="IcmH_DotU_IVB"/>
    <property type="match status" value="1"/>
</dbReference>
<feature type="transmembrane region" description="Helical" evidence="3">
    <location>
        <begin position="311"/>
        <end position="331"/>
    </location>
</feature>
<dbReference type="InterPro" id="IPR050330">
    <property type="entry name" value="Bact_OuterMem_StrucFunc"/>
</dbReference>
<dbReference type="InterPro" id="IPR038522">
    <property type="entry name" value="T4/T6SS_DotU_sf"/>
</dbReference>
<dbReference type="GeneID" id="28250314"/>
<dbReference type="OrthoDB" id="345640at2"/>
<dbReference type="GO" id="GO:0016020">
    <property type="term" value="C:membrane"/>
    <property type="evidence" value="ECO:0007669"/>
    <property type="project" value="UniProtKB-UniRule"/>
</dbReference>
<dbReference type="PANTHER" id="PTHR30329:SF19">
    <property type="entry name" value="OUTER MEMBRANE PROTEIN, OMPA FAMILY"/>
    <property type="match status" value="1"/>
</dbReference>
<feature type="compositionally biased region" description="Low complexity" evidence="2">
    <location>
        <begin position="99"/>
        <end position="110"/>
    </location>
</feature>
<evidence type="ECO:0000256" key="2">
    <source>
        <dbReference type="SAM" id="MobiDB-lite"/>
    </source>
</evidence>
<keyword evidence="3" id="KW-1133">Transmembrane helix</keyword>
<protein>
    <recommendedName>
        <fullName evidence="4">OmpA-like domain-containing protein</fullName>
    </recommendedName>
</protein>
<evidence type="ECO:0000313" key="5">
    <source>
        <dbReference type="EMBL" id="ANP41242.1"/>
    </source>
</evidence>
<feature type="compositionally biased region" description="Pro residues" evidence="2">
    <location>
        <begin position="57"/>
        <end position="76"/>
    </location>
</feature>
<keyword evidence="1 3" id="KW-0472">Membrane</keyword>
<dbReference type="PANTHER" id="PTHR30329">
    <property type="entry name" value="STATOR ELEMENT OF FLAGELLAR MOTOR COMPLEX"/>
    <property type="match status" value="1"/>
</dbReference>
<dbReference type="InterPro" id="IPR006665">
    <property type="entry name" value="OmpA-like"/>
</dbReference>
<dbReference type="AlphaFoldDB" id="A0A1B1A3T5"/>
<evidence type="ECO:0000256" key="3">
    <source>
        <dbReference type="SAM" id="Phobius"/>
    </source>
</evidence>
<name>A0A1B1A3T5_9RHOB</name>
<dbReference type="SUPFAM" id="SSF103088">
    <property type="entry name" value="OmpA-like"/>
    <property type="match status" value="1"/>
</dbReference>
<sequence>MSDDDDKTVFGQPISPVSPPRSAPEKTVFGQPKPPPAPGGGYAPPSPDDTWHRGPLAPQPQPAPMPAAQPPRPAPQQPYYTPGTGQAAAGNGIFPEIGQAPQHQHAHQQPRISLADALNAKGSGAGKSSNPLIAASADLLVLLGRLRTGLVEMQAGPLIDHVTREIDGFERRAQAEGLPSQDVLDAKYALSATADDIVQNLPGANRGMWQEYSMAARFFGDRSSGVGFFQKMDEAMRAPGQRFHLLELMLTCLSLGFEGQYRAMPNGAVESARIRNAIYETLRRVQPRPDDDISPRWSAVPMGGRRNQGKLPLWIALSLSAVVVTGLFATLSTVLTQQSAEVRDGILALHRGQPSIAIERTQPVVRPYEAPPSTQMERLSAALESELETGQIELDRTNDWVLIRVSEALRFRSGSEDLTSDIDSLIASAAKALNAEQGPIRVVGHTDSVPMSGRGRFKSNEQLSKARAQTVADLLAAQLETPDRITVEGKGPVDPIADNGTREGRARNRRVEILIPREN</sequence>
<evidence type="ECO:0000313" key="6">
    <source>
        <dbReference type="Proteomes" id="UP000013243"/>
    </source>
</evidence>
<proteinExistence type="predicted"/>
<feature type="region of interest" description="Disordered" evidence="2">
    <location>
        <begin position="1"/>
        <end position="111"/>
    </location>
</feature>
<dbReference type="NCBIfam" id="TIGR03349">
    <property type="entry name" value="IV_VI_DotU"/>
    <property type="match status" value="1"/>
</dbReference>